<dbReference type="InterPro" id="IPR001155">
    <property type="entry name" value="OxRdtase_FMN_N"/>
</dbReference>
<dbReference type="InterPro" id="IPR013785">
    <property type="entry name" value="Aldolase_TIM"/>
</dbReference>
<dbReference type="Proteomes" id="UP001524944">
    <property type="component" value="Unassembled WGS sequence"/>
</dbReference>
<accession>A0ABT1Y049</accession>
<feature type="domain" description="NADH:flavin oxidoreductase/NADH oxidase N-terminal" evidence="6">
    <location>
        <begin position="54"/>
        <end position="286"/>
    </location>
</feature>
<evidence type="ECO:0000313" key="8">
    <source>
        <dbReference type="Proteomes" id="UP001524944"/>
    </source>
</evidence>
<organism evidence="7 8">
    <name type="scientific">Dehalobacterium formicoaceticum</name>
    <dbReference type="NCBI Taxonomy" id="51515"/>
    <lineage>
        <taxon>Bacteria</taxon>
        <taxon>Bacillati</taxon>
        <taxon>Bacillota</taxon>
        <taxon>Clostridia</taxon>
        <taxon>Eubacteriales</taxon>
        <taxon>Peptococcaceae</taxon>
        <taxon>Dehalobacterium</taxon>
    </lineage>
</organism>
<keyword evidence="2" id="KW-0285">Flavoprotein</keyword>
<dbReference type="EMBL" id="JANPWE010000001">
    <property type="protein sequence ID" value="MCR6544232.1"/>
    <property type="molecule type" value="Genomic_DNA"/>
</dbReference>
<evidence type="ECO:0000313" key="7">
    <source>
        <dbReference type="EMBL" id="MCR6544232.1"/>
    </source>
</evidence>
<dbReference type="PANTHER" id="PTHR43303:SF4">
    <property type="entry name" value="NADPH DEHYDROGENASE C23G7.10C-RELATED"/>
    <property type="match status" value="1"/>
</dbReference>
<comment type="cofactor">
    <cofactor evidence="1">
        <name>FMN</name>
        <dbReference type="ChEBI" id="CHEBI:58210"/>
    </cofactor>
</comment>
<reference evidence="7 8" key="1">
    <citation type="submission" date="2022-08" db="EMBL/GenBank/DDBJ databases">
        <title>Proteogenomics of the novel Dehalobacterium formicoaceticum strain EZ94 highlights a key role of methyltransferases during anaerobic dichloromethane degradation.</title>
        <authorList>
            <person name="Wasmund K."/>
        </authorList>
    </citation>
    <scope>NUCLEOTIDE SEQUENCE [LARGE SCALE GENOMIC DNA]</scope>
    <source>
        <strain evidence="7 8">EZ94</strain>
    </source>
</reference>
<dbReference type="RefSeq" id="WP_089609724.1">
    <property type="nucleotide sequence ID" value="NZ_CP022121.1"/>
</dbReference>
<sequence length="288" mass="32489">MTELHERNVKSVSTPAPPADSYDYEKLLYKMPTKDEYKAHYEKEEEYRQLYPHLFSPYTIKKTTFKNRVFNVPHGMTYIVTPEGFISKSGIFAFGDRARGGAAVVTTNEARIDPLNGCAHDYQINVIDEKSIRTLAQLADYIHVWGGLANLELEHCGPFALPPYNGGRNPIGPSKNVLATGVEVDEMDEEEMDRVANCFANAAQMGKRSGFDMCLIHGAHNWLLASFLSPLENRRKDKYGGSLENRARFPMMVLDRIRQKVGPDFILEYRISGSELTDGGLQVEEVCE</sequence>
<evidence type="ECO:0000256" key="2">
    <source>
        <dbReference type="ARBA" id="ARBA00022630"/>
    </source>
</evidence>
<comment type="caution">
    <text evidence="7">The sequence shown here is derived from an EMBL/GenBank/DDBJ whole genome shotgun (WGS) entry which is preliminary data.</text>
</comment>
<gene>
    <name evidence="7" type="ORF">NVS47_01675</name>
</gene>
<name>A0ABT1Y049_9FIRM</name>
<keyword evidence="4" id="KW-0521">NADP</keyword>
<evidence type="ECO:0000256" key="3">
    <source>
        <dbReference type="ARBA" id="ARBA00022643"/>
    </source>
</evidence>
<evidence type="ECO:0000256" key="5">
    <source>
        <dbReference type="ARBA" id="ARBA00023002"/>
    </source>
</evidence>
<proteinExistence type="predicted"/>
<dbReference type="Pfam" id="PF00724">
    <property type="entry name" value="Oxidored_FMN"/>
    <property type="match status" value="1"/>
</dbReference>
<evidence type="ECO:0000256" key="1">
    <source>
        <dbReference type="ARBA" id="ARBA00001917"/>
    </source>
</evidence>
<evidence type="ECO:0000259" key="6">
    <source>
        <dbReference type="Pfam" id="PF00724"/>
    </source>
</evidence>
<protein>
    <recommendedName>
        <fullName evidence="6">NADH:flavin oxidoreductase/NADH oxidase N-terminal domain-containing protein</fullName>
    </recommendedName>
</protein>
<dbReference type="Gene3D" id="3.20.20.70">
    <property type="entry name" value="Aldolase class I"/>
    <property type="match status" value="1"/>
</dbReference>
<dbReference type="SUPFAM" id="SSF51395">
    <property type="entry name" value="FMN-linked oxidoreductases"/>
    <property type="match status" value="1"/>
</dbReference>
<dbReference type="InterPro" id="IPR044152">
    <property type="entry name" value="YqjM-like"/>
</dbReference>
<evidence type="ECO:0000256" key="4">
    <source>
        <dbReference type="ARBA" id="ARBA00022857"/>
    </source>
</evidence>
<keyword evidence="3" id="KW-0288">FMN</keyword>
<keyword evidence="8" id="KW-1185">Reference proteome</keyword>
<keyword evidence="5" id="KW-0560">Oxidoreductase</keyword>
<dbReference type="PANTHER" id="PTHR43303">
    <property type="entry name" value="NADPH DEHYDROGENASE C23G7.10C-RELATED"/>
    <property type="match status" value="1"/>
</dbReference>